<evidence type="ECO:0000313" key="1">
    <source>
        <dbReference type="EMBL" id="XDQ81200.1"/>
    </source>
</evidence>
<organism evidence="1">
    <name type="scientific">Streptomyces sp. Y1</name>
    <dbReference type="NCBI Taxonomy" id="3238634"/>
    <lineage>
        <taxon>Bacteria</taxon>
        <taxon>Bacillati</taxon>
        <taxon>Actinomycetota</taxon>
        <taxon>Actinomycetes</taxon>
        <taxon>Kitasatosporales</taxon>
        <taxon>Streptomycetaceae</taxon>
        <taxon>Streptomyces</taxon>
    </lineage>
</organism>
<dbReference type="RefSeq" id="WP_369184165.1">
    <property type="nucleotide sequence ID" value="NZ_CP163445.1"/>
</dbReference>
<protein>
    <submittedName>
        <fullName evidence="1">Uncharacterized protein</fullName>
    </submittedName>
</protein>
<reference evidence="1" key="1">
    <citation type="submission" date="2024-07" db="EMBL/GenBank/DDBJ databases">
        <authorList>
            <person name="Yu S.T."/>
        </authorList>
    </citation>
    <scope>NUCLEOTIDE SEQUENCE</scope>
    <source>
        <strain evidence="1">Y1</strain>
    </source>
</reference>
<accession>A0AB39TPV3</accession>
<dbReference type="AlphaFoldDB" id="A0AB39TPV3"/>
<sequence length="303" mass="33885">MVTTHTAARLLLRYDVEYAENGLTYYTVRAPRVFGTITVHPEAPPGERDDPDAYTSLRLVSGRYDPTENPSGYTDRLAVYNSWIYDGITLLPSGTTSDRDPWERLHRSPYEVATEAARARARDVGEKIITEYRADLHRHAQHTNYLRAAADEQLRRAAREADELRPAVRRLAALETRITRWSRLRAPEASPTTVEVGGFLADWLSGQFAGHQPLTPGAQEFYRAWTAAHRLGDRAAVFQPRRIILHTPAALAAFIAYLTEAARQAPSPAARADARSRLRRIAAVHPALTVDIPDREDETSPAA</sequence>
<gene>
    <name evidence="1" type="ORF">AB2U05_23415</name>
</gene>
<proteinExistence type="predicted"/>
<name>A0AB39TPV3_9ACTN</name>
<dbReference type="EMBL" id="CP163445">
    <property type="protein sequence ID" value="XDQ81200.1"/>
    <property type="molecule type" value="Genomic_DNA"/>
</dbReference>